<keyword evidence="2" id="KW-1185">Reference proteome</keyword>
<comment type="caution">
    <text evidence="1">The sequence shown here is derived from an EMBL/GenBank/DDBJ whole genome shotgun (WGS) entry which is preliminary data.</text>
</comment>
<name>A0AAD9X166_9ROSI</name>
<evidence type="ECO:0000313" key="2">
    <source>
        <dbReference type="Proteomes" id="UP001280121"/>
    </source>
</evidence>
<organism evidence="1 2">
    <name type="scientific">Dipteronia dyeriana</name>
    <dbReference type="NCBI Taxonomy" id="168575"/>
    <lineage>
        <taxon>Eukaryota</taxon>
        <taxon>Viridiplantae</taxon>
        <taxon>Streptophyta</taxon>
        <taxon>Embryophyta</taxon>
        <taxon>Tracheophyta</taxon>
        <taxon>Spermatophyta</taxon>
        <taxon>Magnoliopsida</taxon>
        <taxon>eudicotyledons</taxon>
        <taxon>Gunneridae</taxon>
        <taxon>Pentapetalae</taxon>
        <taxon>rosids</taxon>
        <taxon>malvids</taxon>
        <taxon>Sapindales</taxon>
        <taxon>Sapindaceae</taxon>
        <taxon>Hippocastanoideae</taxon>
        <taxon>Acereae</taxon>
        <taxon>Dipteronia</taxon>
    </lineage>
</organism>
<evidence type="ECO:0000313" key="1">
    <source>
        <dbReference type="EMBL" id="KAK2649620.1"/>
    </source>
</evidence>
<reference evidence="1" key="1">
    <citation type="journal article" date="2023" name="Plant J.">
        <title>Genome sequences and population genomics provide insights into the demographic history, inbreeding, and mutation load of two 'living fossil' tree species of Dipteronia.</title>
        <authorList>
            <person name="Feng Y."/>
            <person name="Comes H.P."/>
            <person name="Chen J."/>
            <person name="Zhu S."/>
            <person name="Lu R."/>
            <person name="Zhang X."/>
            <person name="Li P."/>
            <person name="Qiu J."/>
            <person name="Olsen K.M."/>
            <person name="Qiu Y."/>
        </authorList>
    </citation>
    <scope>NUCLEOTIDE SEQUENCE</scope>
    <source>
        <strain evidence="1">KIB01</strain>
    </source>
</reference>
<dbReference type="EMBL" id="JANJYI010000005">
    <property type="protein sequence ID" value="KAK2649620.1"/>
    <property type="molecule type" value="Genomic_DNA"/>
</dbReference>
<gene>
    <name evidence="1" type="ORF">Ddye_017109</name>
</gene>
<proteinExistence type="predicted"/>
<sequence>MKEVFNGLENNHGIGELSEGLKGCSNKMAQWNTCNRLDLCVEIRMKHEELRRVSAIIQPGVWRDVCKVEDESDKLLEQDELYWKQRSRENWLKSCDRNSRKRNTIWGLFDSSNWWIDNKQEVAGIIVDYFLELFRLTSLSTHDLELVLECVEPCPSTNKRAYLDTNFLAKEVWKVIFDMLPTKALKPDGLPAFFYLKFWPTIGCKVTEVCLGVRNEGLGLEEINKTLVTRIPKVPDAAGYGENKNDHFVEP</sequence>
<dbReference type="AlphaFoldDB" id="A0AAD9X166"/>
<protein>
    <submittedName>
        <fullName evidence="1">Uncharacterized protein</fullName>
    </submittedName>
</protein>
<accession>A0AAD9X166</accession>
<dbReference type="Proteomes" id="UP001280121">
    <property type="component" value="Unassembled WGS sequence"/>
</dbReference>